<keyword evidence="5 6" id="KW-0949">S-adenosyl-L-methionine</keyword>
<dbReference type="KEGG" id="ral:Rumal_0963"/>
<evidence type="ECO:0000256" key="1">
    <source>
        <dbReference type="ARBA" id="ARBA00022490"/>
    </source>
</evidence>
<dbReference type="HAMAP" id="MF_00074">
    <property type="entry name" value="16SrRNA_methyltr_G"/>
    <property type="match status" value="1"/>
</dbReference>
<dbReference type="PANTHER" id="PTHR31760">
    <property type="entry name" value="S-ADENOSYL-L-METHIONINE-DEPENDENT METHYLTRANSFERASES SUPERFAMILY PROTEIN"/>
    <property type="match status" value="1"/>
</dbReference>
<dbReference type="AlphaFoldDB" id="E6UBD9"/>
<reference evidence="7 8" key="1">
    <citation type="journal article" date="2011" name="J. Bacteriol.">
        <title>Complete genome of the cellulolytic ruminal bacterium Ruminococcus albus 7.</title>
        <authorList>
            <person name="Suen G."/>
            <person name="Stevenson D.M."/>
            <person name="Bruce D.C."/>
            <person name="Chertkov O."/>
            <person name="Copeland A."/>
            <person name="Cheng J.F."/>
            <person name="Detter C."/>
            <person name="Detter J.C."/>
            <person name="Goodwin L.A."/>
            <person name="Han C.S."/>
            <person name="Hauser L.J."/>
            <person name="Ivanova N.N."/>
            <person name="Kyrpides N.C."/>
            <person name="Land M.L."/>
            <person name="Lapidus A."/>
            <person name="Lucas S."/>
            <person name="Ovchinnikova G."/>
            <person name="Pitluck S."/>
            <person name="Tapia R."/>
            <person name="Woyke T."/>
            <person name="Boyum J."/>
            <person name="Mead D."/>
            <person name="Weimer P.J."/>
        </authorList>
    </citation>
    <scope>NUCLEOTIDE SEQUENCE [LARGE SCALE GENOMIC DNA]</scope>
    <source>
        <strain evidence="8">ATCC 27210 / DSM 20455 / JCM 14654 / NCDO 2250 / 7</strain>
    </source>
</reference>
<evidence type="ECO:0000256" key="6">
    <source>
        <dbReference type="HAMAP-Rule" id="MF_00074"/>
    </source>
</evidence>
<dbReference type="EC" id="2.1.1.-" evidence="6"/>
<dbReference type="InterPro" id="IPR003682">
    <property type="entry name" value="rRNA_ssu_MeTfrase_G"/>
</dbReference>
<dbReference type="PANTHER" id="PTHR31760:SF0">
    <property type="entry name" value="S-ADENOSYL-L-METHIONINE-DEPENDENT METHYLTRANSFERASES SUPERFAMILY PROTEIN"/>
    <property type="match status" value="1"/>
</dbReference>
<comment type="subcellular location">
    <subcellularLocation>
        <location evidence="6">Cytoplasm</location>
    </subcellularLocation>
</comment>
<comment type="function">
    <text evidence="6">Specifically methylates the N7 position of a guanine in 16S rRNA.</text>
</comment>
<dbReference type="Proteomes" id="UP000006919">
    <property type="component" value="Chromosome"/>
</dbReference>
<evidence type="ECO:0000256" key="4">
    <source>
        <dbReference type="ARBA" id="ARBA00022679"/>
    </source>
</evidence>
<organism evidence="7 8">
    <name type="scientific">Ruminococcus albus (strain ATCC 27210 / DSM 20455 / JCM 14654 / NCDO 2250 / 7)</name>
    <dbReference type="NCBI Taxonomy" id="697329"/>
    <lineage>
        <taxon>Bacteria</taxon>
        <taxon>Bacillati</taxon>
        <taxon>Bacillota</taxon>
        <taxon>Clostridia</taxon>
        <taxon>Eubacteriales</taxon>
        <taxon>Oscillospiraceae</taxon>
        <taxon>Ruminococcus</taxon>
    </lineage>
</organism>
<dbReference type="EMBL" id="CP002403">
    <property type="protein sequence ID" value="ADU21489.1"/>
    <property type="molecule type" value="Genomic_DNA"/>
</dbReference>
<comment type="caution">
    <text evidence="6">Lacks conserved residue(s) required for the propagation of feature annotation.</text>
</comment>
<evidence type="ECO:0000256" key="3">
    <source>
        <dbReference type="ARBA" id="ARBA00022603"/>
    </source>
</evidence>
<protein>
    <recommendedName>
        <fullName evidence="6">Ribosomal RNA small subunit methyltransferase G</fullName>
        <ecNumber evidence="6">2.1.1.-</ecNumber>
    </recommendedName>
    <alternativeName>
        <fullName evidence="6">16S rRNA 7-methylguanosine methyltransferase</fullName>
        <shortName evidence="6">16S rRNA m7G methyltransferase</shortName>
    </alternativeName>
</protein>
<gene>
    <name evidence="6" type="primary">rsmG</name>
    <name evidence="7" type="ordered locus">Rumal_0963</name>
</gene>
<dbReference type="eggNOG" id="COG0357">
    <property type="taxonomic scope" value="Bacteria"/>
</dbReference>
<accession>E6UBD9</accession>
<dbReference type="SUPFAM" id="SSF53335">
    <property type="entry name" value="S-adenosyl-L-methionine-dependent methyltransferases"/>
    <property type="match status" value="1"/>
</dbReference>
<sequence>MEISAYKGLFEENGIALSAEQAERLEKYADMLVEYNNMVNLTAITDDEGIAVKHFLDSIYPFTLFDLPEGVSMIDVGTGAGFPSCPLKVYRGDIRLTLLDSLNKRVNFLQSLSDTIGLDAECVHGRAEEFGKKDEYRESFDIATARAVANLTDLCEYCLPFVKVGGLFVSLKGSSGSEELDKAKPAIKLLGGKTEKVVEYTLPGGDGRTLILIRKVSPTPAKYPRNAGQMKKRSLS</sequence>
<dbReference type="OrthoDB" id="9808773at2"/>
<keyword evidence="1 6" id="KW-0963">Cytoplasm</keyword>
<dbReference type="NCBIfam" id="TIGR00138">
    <property type="entry name" value="rsmG_gidB"/>
    <property type="match status" value="1"/>
</dbReference>
<feature type="binding site" evidence="6">
    <location>
        <position position="82"/>
    </location>
    <ligand>
        <name>S-adenosyl-L-methionine</name>
        <dbReference type="ChEBI" id="CHEBI:59789"/>
    </ligand>
</feature>
<feature type="binding site" evidence="6">
    <location>
        <position position="146"/>
    </location>
    <ligand>
        <name>S-adenosyl-L-methionine</name>
        <dbReference type="ChEBI" id="CHEBI:59789"/>
    </ligand>
</feature>
<evidence type="ECO:0000313" key="7">
    <source>
        <dbReference type="EMBL" id="ADU21489.1"/>
    </source>
</evidence>
<evidence type="ECO:0000313" key="8">
    <source>
        <dbReference type="Proteomes" id="UP000006919"/>
    </source>
</evidence>
<keyword evidence="4 6" id="KW-0808">Transferase</keyword>
<name>E6UBD9_RUMA7</name>
<keyword evidence="2 6" id="KW-0698">rRNA processing</keyword>
<feature type="binding site" evidence="6">
    <location>
        <position position="77"/>
    </location>
    <ligand>
        <name>S-adenosyl-L-methionine</name>
        <dbReference type="ChEBI" id="CHEBI:59789"/>
    </ligand>
</feature>
<comment type="similarity">
    <text evidence="6">Belongs to the methyltransferase superfamily. RNA methyltransferase RsmG family.</text>
</comment>
<dbReference type="HOGENOM" id="CLU_065341_0_0_9"/>
<proteinExistence type="inferred from homology"/>
<dbReference type="GO" id="GO:0070043">
    <property type="term" value="F:rRNA (guanine-N7-)-methyltransferase activity"/>
    <property type="evidence" value="ECO:0007669"/>
    <property type="project" value="UniProtKB-UniRule"/>
</dbReference>
<feature type="binding site" evidence="6">
    <location>
        <begin position="127"/>
        <end position="128"/>
    </location>
    <ligand>
        <name>S-adenosyl-L-methionine</name>
        <dbReference type="ChEBI" id="CHEBI:59789"/>
    </ligand>
</feature>
<dbReference type="InterPro" id="IPR029063">
    <property type="entry name" value="SAM-dependent_MTases_sf"/>
</dbReference>
<dbReference type="RefSeq" id="WP_013497667.1">
    <property type="nucleotide sequence ID" value="NC_014833.1"/>
</dbReference>
<dbReference type="PIRSF" id="PIRSF003078">
    <property type="entry name" value="GidB"/>
    <property type="match status" value="1"/>
</dbReference>
<evidence type="ECO:0000256" key="5">
    <source>
        <dbReference type="ARBA" id="ARBA00022691"/>
    </source>
</evidence>
<dbReference type="GO" id="GO:0005829">
    <property type="term" value="C:cytosol"/>
    <property type="evidence" value="ECO:0007669"/>
    <property type="project" value="TreeGrafter"/>
</dbReference>
<dbReference type="Pfam" id="PF02527">
    <property type="entry name" value="GidB"/>
    <property type="match status" value="1"/>
</dbReference>
<keyword evidence="3 6" id="KW-0489">Methyltransferase</keyword>
<dbReference type="STRING" id="697329.Rumal_0963"/>
<dbReference type="FunFam" id="3.40.50.150:FF:000041">
    <property type="entry name" value="Ribosomal RNA small subunit methyltransferase G"/>
    <property type="match status" value="1"/>
</dbReference>
<dbReference type="Gene3D" id="3.40.50.150">
    <property type="entry name" value="Vaccinia Virus protein VP39"/>
    <property type="match status" value="1"/>
</dbReference>
<evidence type="ECO:0000256" key="2">
    <source>
        <dbReference type="ARBA" id="ARBA00022552"/>
    </source>
</evidence>